<gene>
    <name evidence="1" type="ORF">FTUN_2387</name>
</gene>
<dbReference type="Gene3D" id="2.130.10.10">
    <property type="entry name" value="YVTN repeat-like/Quinoprotein amine dehydrogenase"/>
    <property type="match status" value="2"/>
</dbReference>
<dbReference type="Proteomes" id="UP000503447">
    <property type="component" value="Chromosome"/>
</dbReference>
<organism evidence="1 2">
    <name type="scientific">Frigoriglobus tundricola</name>
    <dbReference type="NCBI Taxonomy" id="2774151"/>
    <lineage>
        <taxon>Bacteria</taxon>
        <taxon>Pseudomonadati</taxon>
        <taxon>Planctomycetota</taxon>
        <taxon>Planctomycetia</taxon>
        <taxon>Gemmatales</taxon>
        <taxon>Gemmataceae</taxon>
        <taxon>Frigoriglobus</taxon>
    </lineage>
</organism>
<keyword evidence="2" id="KW-1185">Reference proteome</keyword>
<reference evidence="2" key="1">
    <citation type="submission" date="2020-05" db="EMBL/GenBank/DDBJ databases">
        <title>Frigoriglobus tundricola gen. nov., sp. nov., a psychrotolerant cellulolytic planctomycete of the family Gemmataceae with two divergent copies of 16S rRNA gene.</title>
        <authorList>
            <person name="Kulichevskaya I.S."/>
            <person name="Ivanova A.A."/>
            <person name="Naumoff D.G."/>
            <person name="Beletsky A.V."/>
            <person name="Rijpstra W.I.C."/>
            <person name="Sinninghe Damste J.S."/>
            <person name="Mardanov A.V."/>
            <person name="Ravin N.V."/>
            <person name="Dedysh S.N."/>
        </authorList>
    </citation>
    <scope>NUCLEOTIDE SEQUENCE [LARGE SCALE GENOMIC DNA]</scope>
    <source>
        <strain evidence="2">PL17</strain>
    </source>
</reference>
<evidence type="ECO:0008006" key="3">
    <source>
        <dbReference type="Google" id="ProtNLM"/>
    </source>
</evidence>
<dbReference type="AlphaFoldDB" id="A0A6M5YNN0"/>
<accession>A0A6M5YNN0</accession>
<protein>
    <recommendedName>
        <fullName evidence="3">WD40 repeat domain-containing protein</fullName>
    </recommendedName>
</protein>
<dbReference type="InterPro" id="IPR015943">
    <property type="entry name" value="WD40/YVTN_repeat-like_dom_sf"/>
</dbReference>
<dbReference type="KEGG" id="ftj:FTUN_2387"/>
<dbReference type="SUPFAM" id="SSF82171">
    <property type="entry name" value="DPP6 N-terminal domain-like"/>
    <property type="match status" value="1"/>
</dbReference>
<sequence>MAAFDGRLIDPTEEELARALGTAMKAANRANRHQANRMTRDAAFWGRFAQDVLRGGAEGRRRSCKGGRAVPEVIAGWWTDPAGRKHVRVVGRTRQPHARLRGEVELRALPPWWHVYPEAVLGVRAGSDGERYFAVCRCGAVGAPGSLGWMGDTCGPCFDRRADGGAPSGGFGQFAGWLPALARFGFTADGHLIGQNQTGGFQKVNRTDGAPVTAKRRSVNHLAALGTSASGTVMVMQEGSAFRWRADSDEVEPVLFGRRMWGRVALTPDGSRVAVISYQFAYIADLTTARPRYIERPAPEGVSAVQFTSDGSRLLALTFQGEVRALNPNSLAAEVVRRDAFDGMPAGYGPPTEMAVSGDGSAVLLRRESYYPRRVCVRHVPLPAGKVVELRLPDWHRATTLAYSPDGRHAVTAESEGGWVGFWDLASGKSLGFVRAVLEDLAWRSGQVEFAPDGAAVAVSYNSAHKEHGSTVAVWPWPEVLAAAGEG</sequence>
<evidence type="ECO:0000313" key="2">
    <source>
        <dbReference type="Proteomes" id="UP000503447"/>
    </source>
</evidence>
<dbReference type="EMBL" id="CP053452">
    <property type="protein sequence ID" value="QJW94861.1"/>
    <property type="molecule type" value="Genomic_DNA"/>
</dbReference>
<dbReference type="RefSeq" id="WP_171470769.1">
    <property type="nucleotide sequence ID" value="NZ_CP053452.2"/>
</dbReference>
<proteinExistence type="predicted"/>
<name>A0A6M5YNN0_9BACT</name>
<evidence type="ECO:0000313" key="1">
    <source>
        <dbReference type="EMBL" id="QJW94861.1"/>
    </source>
</evidence>